<dbReference type="InterPro" id="IPR016187">
    <property type="entry name" value="CTDL_fold"/>
</dbReference>
<dbReference type="Proteomes" id="UP000261660">
    <property type="component" value="Unplaced"/>
</dbReference>
<evidence type="ECO:0000313" key="4">
    <source>
        <dbReference type="Proteomes" id="UP000261660"/>
    </source>
</evidence>
<keyword evidence="4" id="KW-1185">Reference proteome</keyword>
<dbReference type="InterPro" id="IPR018378">
    <property type="entry name" value="C-type_lectin_CS"/>
</dbReference>
<dbReference type="AlphaFoldDB" id="A0A3Q3FGT1"/>
<proteinExistence type="predicted"/>
<dbReference type="GeneTree" id="ENSGT00990000204994"/>
<dbReference type="PANTHER" id="PTHR45784">
    <property type="entry name" value="C-TYPE LECTIN DOMAIN FAMILY 20 MEMBER A-RELATED"/>
    <property type="match status" value="1"/>
</dbReference>
<dbReference type="PANTHER" id="PTHR45784:SF3">
    <property type="entry name" value="C-TYPE LECTIN DOMAIN FAMILY 4 MEMBER K-LIKE-RELATED"/>
    <property type="match status" value="1"/>
</dbReference>
<evidence type="ECO:0000259" key="2">
    <source>
        <dbReference type="PROSITE" id="PS50041"/>
    </source>
</evidence>
<keyword evidence="1" id="KW-1015">Disulfide bond</keyword>
<dbReference type="SUPFAM" id="SSF56436">
    <property type="entry name" value="C-type lectin-like"/>
    <property type="match status" value="1"/>
</dbReference>
<dbReference type="Ensembl" id="ENSLBET00000019605.1">
    <property type="protein sequence ID" value="ENSLBEP00000018577.1"/>
    <property type="gene ID" value="ENSLBEG00000014321.1"/>
</dbReference>
<dbReference type="PROSITE" id="PS50041">
    <property type="entry name" value="C_TYPE_LECTIN_2"/>
    <property type="match status" value="1"/>
</dbReference>
<dbReference type="PROSITE" id="PS00615">
    <property type="entry name" value="C_TYPE_LECTIN_1"/>
    <property type="match status" value="1"/>
</dbReference>
<organism evidence="3 4">
    <name type="scientific">Labrus bergylta</name>
    <name type="common">ballan wrasse</name>
    <dbReference type="NCBI Taxonomy" id="56723"/>
    <lineage>
        <taxon>Eukaryota</taxon>
        <taxon>Metazoa</taxon>
        <taxon>Chordata</taxon>
        <taxon>Craniata</taxon>
        <taxon>Vertebrata</taxon>
        <taxon>Euteleostomi</taxon>
        <taxon>Actinopterygii</taxon>
        <taxon>Neopterygii</taxon>
        <taxon>Teleostei</taxon>
        <taxon>Neoteleostei</taxon>
        <taxon>Acanthomorphata</taxon>
        <taxon>Eupercaria</taxon>
        <taxon>Labriformes</taxon>
        <taxon>Labridae</taxon>
        <taxon>Labrus</taxon>
    </lineage>
</organism>
<feature type="domain" description="C-type lectin" evidence="2">
    <location>
        <begin position="48"/>
        <end position="162"/>
    </location>
</feature>
<name>A0A3Q3FGT1_9LABR</name>
<dbReference type="InParanoid" id="A0A3Q3FGT1"/>
<evidence type="ECO:0000256" key="1">
    <source>
        <dbReference type="ARBA" id="ARBA00023157"/>
    </source>
</evidence>
<dbReference type="InterPro" id="IPR001304">
    <property type="entry name" value="C-type_lectin-like"/>
</dbReference>
<accession>A0A3Q3FGT1</accession>
<dbReference type="STRING" id="56723.ENSLBEP00000018577"/>
<dbReference type="InterPro" id="IPR016186">
    <property type="entry name" value="C-type_lectin-like/link_sf"/>
</dbReference>
<dbReference type="SMART" id="SM00034">
    <property type="entry name" value="CLECT"/>
    <property type="match status" value="1"/>
</dbReference>
<protein>
    <recommendedName>
        <fullName evidence="2">C-type lectin domain-containing protein</fullName>
    </recommendedName>
</protein>
<reference evidence="3" key="2">
    <citation type="submission" date="2025-09" db="UniProtKB">
        <authorList>
            <consortium name="Ensembl"/>
        </authorList>
    </citation>
    <scope>IDENTIFICATION</scope>
</reference>
<evidence type="ECO:0000313" key="3">
    <source>
        <dbReference type="Ensembl" id="ENSLBEP00000018577.1"/>
    </source>
</evidence>
<dbReference type="Pfam" id="PF00059">
    <property type="entry name" value="Lectin_C"/>
    <property type="match status" value="1"/>
</dbReference>
<sequence>MISEKKNIQLYRFFIILFSLLTFQIFLRAAPHCWQHNVMKMFQLFLPKASQQYHLINSQRSWYDAQKFCRVKYTDLATVGNMDDNDELLTVLGHDWTYSWIGLQKGGARRWMWSDGSGQRRSTSGMAVNLRPDRENCAAFSVPYKGRWVDAQCNQENTFICQGGEYLIRKLNNFSDLLCKY</sequence>
<reference evidence="3" key="1">
    <citation type="submission" date="2025-08" db="UniProtKB">
        <authorList>
            <consortium name="Ensembl"/>
        </authorList>
    </citation>
    <scope>IDENTIFICATION</scope>
</reference>
<dbReference type="Gene3D" id="3.10.100.10">
    <property type="entry name" value="Mannose-Binding Protein A, subunit A"/>
    <property type="match status" value="1"/>
</dbReference>